<feature type="transmembrane region" description="Helical" evidence="1">
    <location>
        <begin position="24"/>
        <end position="47"/>
    </location>
</feature>
<evidence type="ECO:0000256" key="1">
    <source>
        <dbReference type="SAM" id="Phobius"/>
    </source>
</evidence>
<feature type="transmembrane region" description="Helical" evidence="1">
    <location>
        <begin position="53"/>
        <end position="70"/>
    </location>
</feature>
<dbReference type="EMBL" id="BAABFA010000008">
    <property type="protein sequence ID" value="GAA4462828.1"/>
    <property type="molecule type" value="Genomic_DNA"/>
</dbReference>
<organism evidence="2 3">
    <name type="scientific">Nemorincola caseinilytica</name>
    <dbReference type="NCBI Taxonomy" id="2054315"/>
    <lineage>
        <taxon>Bacteria</taxon>
        <taxon>Pseudomonadati</taxon>
        <taxon>Bacteroidota</taxon>
        <taxon>Chitinophagia</taxon>
        <taxon>Chitinophagales</taxon>
        <taxon>Chitinophagaceae</taxon>
        <taxon>Nemorincola</taxon>
    </lineage>
</organism>
<keyword evidence="1" id="KW-0812">Transmembrane</keyword>
<protein>
    <recommendedName>
        <fullName evidence="4">DUF4199 domain-containing protein</fullName>
    </recommendedName>
</protein>
<name>A0ABP8N7V8_9BACT</name>
<evidence type="ECO:0000313" key="2">
    <source>
        <dbReference type="EMBL" id="GAA4462828.1"/>
    </source>
</evidence>
<dbReference type="Proteomes" id="UP001500067">
    <property type="component" value="Unassembled WGS sequence"/>
</dbReference>
<keyword evidence="1" id="KW-1133">Transmembrane helix</keyword>
<proteinExistence type="predicted"/>
<evidence type="ECO:0000313" key="3">
    <source>
        <dbReference type="Proteomes" id="UP001500067"/>
    </source>
</evidence>
<dbReference type="Pfam" id="PF13858">
    <property type="entry name" value="DUF4199"/>
    <property type="match status" value="1"/>
</dbReference>
<gene>
    <name evidence="2" type="ORF">GCM10023093_10100</name>
</gene>
<accession>A0ABP8N7V8</accession>
<dbReference type="RefSeq" id="WP_345079509.1">
    <property type="nucleotide sequence ID" value="NZ_BAABFA010000008.1"/>
</dbReference>
<dbReference type="InterPro" id="IPR025250">
    <property type="entry name" value="DUF4199"/>
</dbReference>
<keyword evidence="3" id="KW-1185">Reference proteome</keyword>
<feature type="transmembrane region" description="Helical" evidence="1">
    <location>
        <begin position="153"/>
        <end position="174"/>
    </location>
</feature>
<evidence type="ECO:0008006" key="4">
    <source>
        <dbReference type="Google" id="ProtNLM"/>
    </source>
</evidence>
<feature type="transmembrane region" description="Helical" evidence="1">
    <location>
        <begin position="82"/>
        <end position="103"/>
    </location>
</feature>
<reference evidence="3" key="1">
    <citation type="journal article" date="2019" name="Int. J. Syst. Evol. Microbiol.">
        <title>The Global Catalogue of Microorganisms (GCM) 10K type strain sequencing project: providing services to taxonomists for standard genome sequencing and annotation.</title>
        <authorList>
            <consortium name="The Broad Institute Genomics Platform"/>
            <consortium name="The Broad Institute Genome Sequencing Center for Infectious Disease"/>
            <person name="Wu L."/>
            <person name="Ma J."/>
        </authorList>
    </citation>
    <scope>NUCLEOTIDE SEQUENCE [LARGE SCALE GENOMIC DNA]</scope>
    <source>
        <strain evidence="3">JCM 32105</strain>
    </source>
</reference>
<comment type="caution">
    <text evidence="2">The sequence shown here is derived from an EMBL/GenBank/DDBJ whole genome shotgun (WGS) entry which is preliminary data.</text>
</comment>
<sequence>MANITSSEPLSTAARNKMAMMNGLVLGVIYIIIGTVLNMTANALFLYMLLKGIGYLVYLVILGFMLANVRKANGGYIELREVFGAAFVIVLVAGTLSFAYNYLYVYVIDPGFTDKVKNATLAAMEKAKLPDEQIDKALNDIEKSRKFNLQNTIMSYMGGLLLDSFLGLIVSLIIKKPRPVFDNLQ</sequence>
<keyword evidence="1" id="KW-0472">Membrane</keyword>